<dbReference type="InterPro" id="IPR013324">
    <property type="entry name" value="RNA_pol_sigma_r3/r4-like"/>
</dbReference>
<dbReference type="SUPFAM" id="SSF88659">
    <property type="entry name" value="Sigma3 and sigma4 domains of RNA polymerase sigma factors"/>
    <property type="match status" value="1"/>
</dbReference>
<accession>A0A3N2DBC1</accession>
<reference evidence="7 8" key="1">
    <citation type="submission" date="2018-11" db="EMBL/GenBank/DDBJ databases">
        <title>Sequencing the genomes of 1000 actinobacteria strains.</title>
        <authorList>
            <person name="Klenk H.-P."/>
        </authorList>
    </citation>
    <scope>NUCLEOTIDE SEQUENCE [LARGE SCALE GENOMIC DNA]</scope>
    <source>
        <strain evidence="7 8">DSM 13521</strain>
    </source>
</reference>
<dbReference type="Pfam" id="PF04542">
    <property type="entry name" value="Sigma70_r2"/>
    <property type="match status" value="1"/>
</dbReference>
<dbReference type="Gene3D" id="1.10.10.10">
    <property type="entry name" value="Winged helix-like DNA-binding domain superfamily/Winged helix DNA-binding domain"/>
    <property type="match status" value="1"/>
</dbReference>
<dbReference type="PANTHER" id="PTHR43133">
    <property type="entry name" value="RNA POLYMERASE ECF-TYPE SIGMA FACTO"/>
    <property type="match status" value="1"/>
</dbReference>
<evidence type="ECO:0000256" key="2">
    <source>
        <dbReference type="ARBA" id="ARBA00023015"/>
    </source>
</evidence>
<dbReference type="GO" id="GO:0006352">
    <property type="term" value="P:DNA-templated transcription initiation"/>
    <property type="evidence" value="ECO:0007669"/>
    <property type="project" value="InterPro"/>
</dbReference>
<keyword evidence="2" id="KW-0805">Transcription regulation</keyword>
<dbReference type="PANTHER" id="PTHR43133:SF25">
    <property type="entry name" value="RNA POLYMERASE SIGMA FACTOR RFAY-RELATED"/>
    <property type="match status" value="1"/>
</dbReference>
<dbReference type="InterPro" id="IPR014284">
    <property type="entry name" value="RNA_pol_sigma-70_dom"/>
</dbReference>
<evidence type="ECO:0000256" key="3">
    <source>
        <dbReference type="ARBA" id="ARBA00023082"/>
    </source>
</evidence>
<keyword evidence="3" id="KW-0731">Sigma factor</keyword>
<evidence type="ECO:0000256" key="1">
    <source>
        <dbReference type="ARBA" id="ARBA00010641"/>
    </source>
</evidence>
<dbReference type="SUPFAM" id="SSF88946">
    <property type="entry name" value="Sigma2 domain of RNA polymerase sigma factors"/>
    <property type="match status" value="1"/>
</dbReference>
<keyword evidence="4" id="KW-0804">Transcription</keyword>
<dbReference type="InterPro" id="IPR007627">
    <property type="entry name" value="RNA_pol_sigma70_r2"/>
</dbReference>
<dbReference type="RefSeq" id="WP_123739153.1">
    <property type="nucleotide sequence ID" value="NZ_RKHQ01000001.1"/>
</dbReference>
<dbReference type="InterPro" id="IPR036388">
    <property type="entry name" value="WH-like_DNA-bd_sf"/>
</dbReference>
<keyword evidence="8" id="KW-1185">Reference proteome</keyword>
<evidence type="ECO:0000313" key="8">
    <source>
        <dbReference type="Proteomes" id="UP000275356"/>
    </source>
</evidence>
<feature type="domain" description="RNA polymerase sigma factor 70 region 4 type 2" evidence="6">
    <location>
        <begin position="105"/>
        <end position="157"/>
    </location>
</feature>
<dbReference type="GO" id="GO:0003677">
    <property type="term" value="F:DNA binding"/>
    <property type="evidence" value="ECO:0007669"/>
    <property type="project" value="InterPro"/>
</dbReference>
<gene>
    <name evidence="7" type="ORF">EDD28_1649</name>
</gene>
<dbReference type="EMBL" id="RKHQ01000001">
    <property type="protein sequence ID" value="ROR97056.1"/>
    <property type="molecule type" value="Genomic_DNA"/>
</dbReference>
<protein>
    <submittedName>
        <fullName evidence="7">RNA polymerase sigma-70 factor (ECF subfamily)</fullName>
    </submittedName>
</protein>
<comment type="caution">
    <text evidence="7">The sequence shown here is derived from an EMBL/GenBank/DDBJ whole genome shotgun (WGS) entry which is preliminary data.</text>
</comment>
<dbReference type="Proteomes" id="UP000275356">
    <property type="component" value="Unassembled WGS sequence"/>
</dbReference>
<dbReference type="AlphaFoldDB" id="A0A3N2DBC1"/>
<name>A0A3N2DBC1_9MICO</name>
<organism evidence="7 8">
    <name type="scientific">Salana multivorans</name>
    <dbReference type="NCBI Taxonomy" id="120377"/>
    <lineage>
        <taxon>Bacteria</taxon>
        <taxon>Bacillati</taxon>
        <taxon>Actinomycetota</taxon>
        <taxon>Actinomycetes</taxon>
        <taxon>Micrococcales</taxon>
        <taxon>Beutenbergiaceae</taxon>
        <taxon>Salana</taxon>
    </lineage>
</organism>
<dbReference type="InterPro" id="IPR039425">
    <property type="entry name" value="RNA_pol_sigma-70-like"/>
</dbReference>
<dbReference type="Gene3D" id="1.10.1740.10">
    <property type="match status" value="1"/>
</dbReference>
<feature type="domain" description="RNA polymerase sigma-70 region 2" evidence="5">
    <location>
        <begin position="11"/>
        <end position="75"/>
    </location>
</feature>
<dbReference type="NCBIfam" id="TIGR02937">
    <property type="entry name" value="sigma70-ECF"/>
    <property type="match status" value="1"/>
</dbReference>
<dbReference type="OrthoDB" id="3747638at2"/>
<dbReference type="InterPro" id="IPR013325">
    <property type="entry name" value="RNA_pol_sigma_r2"/>
</dbReference>
<evidence type="ECO:0000259" key="5">
    <source>
        <dbReference type="Pfam" id="PF04542"/>
    </source>
</evidence>
<comment type="similarity">
    <text evidence="1">Belongs to the sigma-70 factor family. ECF subfamily.</text>
</comment>
<sequence>MSTDAERLNALWDAYAHRVQAYAMRHVDPDTAAEVVSETFLIAWRRLADVPGEPMPWLLVVARNTIRNAYRSRYRARALADELARIADVLPPVAEAAEDVALERDALLRGLAALTPREREALLLTSWDGLAAADAARVAGCSVSAFQVRLHRARRRLRAALHPDDDADGRSRRADPRAHAVIAWEGD</sequence>
<evidence type="ECO:0000259" key="6">
    <source>
        <dbReference type="Pfam" id="PF08281"/>
    </source>
</evidence>
<evidence type="ECO:0000256" key="4">
    <source>
        <dbReference type="ARBA" id="ARBA00023163"/>
    </source>
</evidence>
<proteinExistence type="inferred from homology"/>
<dbReference type="Pfam" id="PF08281">
    <property type="entry name" value="Sigma70_r4_2"/>
    <property type="match status" value="1"/>
</dbReference>
<dbReference type="InterPro" id="IPR013249">
    <property type="entry name" value="RNA_pol_sigma70_r4_t2"/>
</dbReference>
<evidence type="ECO:0000313" key="7">
    <source>
        <dbReference type="EMBL" id="ROR97056.1"/>
    </source>
</evidence>
<dbReference type="GO" id="GO:0016987">
    <property type="term" value="F:sigma factor activity"/>
    <property type="evidence" value="ECO:0007669"/>
    <property type="project" value="UniProtKB-KW"/>
</dbReference>